<keyword evidence="4" id="KW-1185">Reference proteome</keyword>
<dbReference type="Gene3D" id="3.30.530.20">
    <property type="match status" value="1"/>
</dbReference>
<accession>A0ABT1M3N1</accession>
<reference evidence="3 4" key="1">
    <citation type="submission" date="2022-06" db="EMBL/GenBank/DDBJ databases">
        <title>Mycolicibacterium sp. CAU 1645 isolated from seawater.</title>
        <authorList>
            <person name="Kim W."/>
        </authorList>
    </citation>
    <scope>NUCLEOTIDE SEQUENCE [LARGE SCALE GENOMIC DNA]</scope>
    <source>
        <strain evidence="3 4">CAU 1645</strain>
    </source>
</reference>
<dbReference type="CDD" id="cd08898">
    <property type="entry name" value="SRPBCC_CalC_Aha1-like_5"/>
    <property type="match status" value="1"/>
</dbReference>
<proteinExistence type="inferred from homology"/>
<evidence type="ECO:0000256" key="1">
    <source>
        <dbReference type="ARBA" id="ARBA00006817"/>
    </source>
</evidence>
<dbReference type="Pfam" id="PF08327">
    <property type="entry name" value="AHSA1"/>
    <property type="match status" value="1"/>
</dbReference>
<name>A0ABT1M3N1_9MYCO</name>
<evidence type="ECO:0000313" key="3">
    <source>
        <dbReference type="EMBL" id="MCP9273768.1"/>
    </source>
</evidence>
<dbReference type="EMBL" id="JANDBD010000006">
    <property type="protein sequence ID" value="MCP9273768.1"/>
    <property type="molecule type" value="Genomic_DNA"/>
</dbReference>
<dbReference type="InterPro" id="IPR013538">
    <property type="entry name" value="ASHA1/2-like_C"/>
</dbReference>
<dbReference type="Proteomes" id="UP001651690">
    <property type="component" value="Unassembled WGS sequence"/>
</dbReference>
<protein>
    <submittedName>
        <fullName evidence="3">SRPBCC family protein</fullName>
    </submittedName>
</protein>
<organism evidence="3 4">
    <name type="scientific">Mycolicibacterium arenosum</name>
    <dbReference type="NCBI Taxonomy" id="2952157"/>
    <lineage>
        <taxon>Bacteria</taxon>
        <taxon>Bacillati</taxon>
        <taxon>Actinomycetota</taxon>
        <taxon>Actinomycetes</taxon>
        <taxon>Mycobacteriales</taxon>
        <taxon>Mycobacteriaceae</taxon>
        <taxon>Mycolicibacterium</taxon>
    </lineage>
</organism>
<sequence length="142" mass="15562">MATLDITRTIDIKAAPEKVWAALTESDLISQWFGDTCELDPTPGGAGRFGWTAHGADFRVVVEHVDKPKTLVYRWARESGVDPVQGNSTLVRFDLTEIDGGTRLNLVETGFDDLPDPESARADNTGGWTAELAELVEFVERA</sequence>
<evidence type="ECO:0000313" key="4">
    <source>
        <dbReference type="Proteomes" id="UP001651690"/>
    </source>
</evidence>
<comment type="caution">
    <text evidence="3">The sequence shown here is derived from an EMBL/GenBank/DDBJ whole genome shotgun (WGS) entry which is preliminary data.</text>
</comment>
<comment type="similarity">
    <text evidence="1">Belongs to the AHA1 family.</text>
</comment>
<dbReference type="InterPro" id="IPR023393">
    <property type="entry name" value="START-like_dom_sf"/>
</dbReference>
<feature type="domain" description="Activator of Hsp90 ATPase homologue 1/2-like C-terminal" evidence="2">
    <location>
        <begin position="13"/>
        <end position="140"/>
    </location>
</feature>
<dbReference type="SUPFAM" id="SSF55961">
    <property type="entry name" value="Bet v1-like"/>
    <property type="match status" value="1"/>
</dbReference>
<gene>
    <name evidence="3" type="ORF">NM203_16385</name>
</gene>
<dbReference type="RefSeq" id="WP_255061077.1">
    <property type="nucleotide sequence ID" value="NZ_JANDBD010000006.1"/>
</dbReference>
<evidence type="ECO:0000259" key="2">
    <source>
        <dbReference type="Pfam" id="PF08327"/>
    </source>
</evidence>